<dbReference type="RefSeq" id="WP_343861180.1">
    <property type="nucleotide sequence ID" value="NZ_BAAACX010000009.1"/>
</dbReference>
<gene>
    <name evidence="1" type="ORF">GCM10008933_23390</name>
</gene>
<keyword evidence="2" id="KW-1185">Reference proteome</keyword>
<evidence type="ECO:0000313" key="2">
    <source>
        <dbReference type="Proteomes" id="UP001500340"/>
    </source>
</evidence>
<reference evidence="2" key="1">
    <citation type="journal article" date="2019" name="Int. J. Syst. Evol. Microbiol.">
        <title>The Global Catalogue of Microorganisms (GCM) 10K type strain sequencing project: providing services to taxonomists for standard genome sequencing and annotation.</title>
        <authorList>
            <consortium name="The Broad Institute Genomics Platform"/>
            <consortium name="The Broad Institute Genome Sequencing Center for Infectious Disease"/>
            <person name="Wu L."/>
            <person name="Ma J."/>
        </authorList>
    </citation>
    <scope>NUCLEOTIDE SEQUENCE [LARGE SCALE GENOMIC DNA]</scope>
    <source>
        <strain evidence="2">JCM 12774</strain>
    </source>
</reference>
<accession>A0ABP3I633</accession>
<comment type="caution">
    <text evidence="1">The sequence shown here is derived from an EMBL/GenBank/DDBJ whole genome shotgun (WGS) entry which is preliminary data.</text>
</comment>
<proteinExistence type="predicted"/>
<sequence length="130" mass="14461">MEVPITGFMIHSEGSNPEHDHSLYITSWDGRPVQMHVHPFSGKTSFDVGHYHHYAGRTEPALSGVQHVHNYYVETSFDEHHAHLIKGTTGPAVPLPNGGHYHYFEGFTTVNGSIPHSHKYGGKTGDEIGY</sequence>
<protein>
    <submittedName>
        <fullName evidence="1">YmaF family protein</fullName>
    </submittedName>
</protein>
<evidence type="ECO:0000313" key="1">
    <source>
        <dbReference type="EMBL" id="GAA0391822.1"/>
    </source>
</evidence>
<dbReference type="InterPro" id="IPR024307">
    <property type="entry name" value="YmaF"/>
</dbReference>
<name>A0ABP3I633_9BACL</name>
<organism evidence="1 2">
    <name type="scientific">Paenibacillus motobuensis</name>
    <dbReference type="NCBI Taxonomy" id="295324"/>
    <lineage>
        <taxon>Bacteria</taxon>
        <taxon>Bacillati</taxon>
        <taxon>Bacillota</taxon>
        <taxon>Bacilli</taxon>
        <taxon>Bacillales</taxon>
        <taxon>Paenibacillaceae</taxon>
        <taxon>Paenibacillus</taxon>
    </lineage>
</organism>
<dbReference type="Pfam" id="PF12788">
    <property type="entry name" value="YmaF"/>
    <property type="match status" value="1"/>
</dbReference>
<dbReference type="EMBL" id="BAAACX010000009">
    <property type="protein sequence ID" value="GAA0391822.1"/>
    <property type="molecule type" value="Genomic_DNA"/>
</dbReference>
<dbReference type="Proteomes" id="UP001500340">
    <property type="component" value="Unassembled WGS sequence"/>
</dbReference>